<dbReference type="Proteomes" id="UP001172159">
    <property type="component" value="Unassembled WGS sequence"/>
</dbReference>
<dbReference type="EMBL" id="JAUKTV010000005">
    <property type="protein sequence ID" value="KAK0737712.1"/>
    <property type="molecule type" value="Genomic_DNA"/>
</dbReference>
<sequence length="483" mass="53375">METSYQRARSLGPCEIYSSSRHTLGFYKCVINTCRYTVPAATVHGQSVHAVFERAIASVVLEIPSLGVGIKDEDTSSPYFVELPSINLQSHLDYLETSGGDEALIHLLQNQHDQSFLDISCRPPWRVLIISQGPTHQRDGLLDFDVIFAVHHSIADGRSTAIFHAKLLDELSCPSARSIQLSNHVLSLPPVRQLTPPLEKVVTFTQSWTFLLGTLFRELGPAWLQKAQTAIPWTGKHITPEPFQTNLRLVVIPAAGAPRVLAKCREHGTTLTPLLHSLVLASLAKCVPTTDAHAFCSSTPIDLRPFTPDSSSGGKHGDLFGVLVTTQTHHFESQEIHKLWDEDDIWTTATNLRGRIKARLETIPKDDIMSMLGWVSDWKKFWLSKIDTPRQTTWEVSNIGSVRGTSNRSRSPVWQICRSVMSQGATIAGAAIGVNVAGAAGGDICITLSWQEGIVETNVVERIALDLRRWFGQLSNGENLAWD</sequence>
<dbReference type="Gene3D" id="3.30.559.30">
    <property type="entry name" value="Nonribosomal peptide synthetase, condensation domain"/>
    <property type="match status" value="1"/>
</dbReference>
<keyword evidence="2" id="KW-1185">Reference proteome</keyword>
<dbReference type="GO" id="GO:0008080">
    <property type="term" value="F:N-acetyltransferase activity"/>
    <property type="evidence" value="ECO:0007669"/>
    <property type="project" value="TreeGrafter"/>
</dbReference>
<dbReference type="PANTHER" id="PTHR28037:SF1">
    <property type="entry name" value="ALCOHOL O-ACETYLTRANSFERASE 1-RELATED"/>
    <property type="match status" value="1"/>
</dbReference>
<dbReference type="SUPFAM" id="SSF52777">
    <property type="entry name" value="CoA-dependent acyltransferases"/>
    <property type="match status" value="2"/>
</dbReference>
<dbReference type="Gene3D" id="3.30.559.10">
    <property type="entry name" value="Chloramphenicol acetyltransferase-like domain"/>
    <property type="match status" value="1"/>
</dbReference>
<reference evidence="1" key="1">
    <citation type="submission" date="2023-06" db="EMBL/GenBank/DDBJ databases">
        <title>Genome-scale phylogeny and comparative genomics of the fungal order Sordariales.</title>
        <authorList>
            <consortium name="Lawrence Berkeley National Laboratory"/>
            <person name="Hensen N."/>
            <person name="Bonometti L."/>
            <person name="Westerberg I."/>
            <person name="Brannstrom I.O."/>
            <person name="Guillou S."/>
            <person name="Cros-Aarteil S."/>
            <person name="Calhoun S."/>
            <person name="Haridas S."/>
            <person name="Kuo A."/>
            <person name="Mondo S."/>
            <person name="Pangilinan J."/>
            <person name="Riley R."/>
            <person name="Labutti K."/>
            <person name="Andreopoulos B."/>
            <person name="Lipzen A."/>
            <person name="Chen C."/>
            <person name="Yanf M."/>
            <person name="Daum C."/>
            <person name="Ng V."/>
            <person name="Clum A."/>
            <person name="Steindorff A."/>
            <person name="Ohm R."/>
            <person name="Martin F."/>
            <person name="Silar P."/>
            <person name="Natvig D."/>
            <person name="Lalanne C."/>
            <person name="Gautier V."/>
            <person name="Ament-Velasquez S.L."/>
            <person name="Kruys A."/>
            <person name="Hutchinson M.I."/>
            <person name="Powell A.J."/>
            <person name="Barry K."/>
            <person name="Miller A.N."/>
            <person name="Grigoriev I.V."/>
            <person name="Debuchy R."/>
            <person name="Gladieux P."/>
            <person name="Thoren M.H."/>
            <person name="Johannesson H."/>
        </authorList>
    </citation>
    <scope>NUCLEOTIDE SEQUENCE</scope>
    <source>
        <strain evidence="1">CBS 540.89</strain>
    </source>
</reference>
<protein>
    <submittedName>
        <fullName evidence="1">Alcohol acetyltransferase</fullName>
    </submittedName>
</protein>
<dbReference type="PANTHER" id="PTHR28037">
    <property type="entry name" value="ALCOHOL O-ACETYLTRANSFERASE 1-RELATED"/>
    <property type="match status" value="1"/>
</dbReference>
<accession>A0AA40BNX7</accession>
<organism evidence="1 2">
    <name type="scientific">Apiosordaria backusii</name>
    <dbReference type="NCBI Taxonomy" id="314023"/>
    <lineage>
        <taxon>Eukaryota</taxon>
        <taxon>Fungi</taxon>
        <taxon>Dikarya</taxon>
        <taxon>Ascomycota</taxon>
        <taxon>Pezizomycotina</taxon>
        <taxon>Sordariomycetes</taxon>
        <taxon>Sordariomycetidae</taxon>
        <taxon>Sordariales</taxon>
        <taxon>Lasiosphaeriaceae</taxon>
        <taxon>Apiosordaria</taxon>
    </lineage>
</organism>
<evidence type="ECO:0000313" key="2">
    <source>
        <dbReference type="Proteomes" id="UP001172159"/>
    </source>
</evidence>
<dbReference type="InterPro" id="IPR052058">
    <property type="entry name" value="Alcohol_O-acetyltransferase"/>
</dbReference>
<name>A0AA40BNX7_9PEZI</name>
<dbReference type="InterPro" id="IPR023213">
    <property type="entry name" value="CAT-like_dom_sf"/>
</dbReference>
<comment type="caution">
    <text evidence="1">The sequence shown here is derived from an EMBL/GenBank/DDBJ whole genome shotgun (WGS) entry which is preliminary data.</text>
</comment>
<dbReference type="Pfam" id="PF07247">
    <property type="entry name" value="AATase"/>
    <property type="match status" value="1"/>
</dbReference>
<dbReference type="InterPro" id="IPR010828">
    <property type="entry name" value="Atf2/Sli1-like"/>
</dbReference>
<dbReference type="AlphaFoldDB" id="A0AA40BNX7"/>
<gene>
    <name evidence="1" type="ORF">B0T21DRAFT_365893</name>
</gene>
<evidence type="ECO:0000313" key="1">
    <source>
        <dbReference type="EMBL" id="KAK0737712.1"/>
    </source>
</evidence>
<proteinExistence type="predicted"/>